<keyword evidence="3" id="KW-0547">Nucleotide-binding</keyword>
<protein>
    <submittedName>
        <fullName evidence="10">ATP-binding cassette, subfamily C, CydD</fullName>
    </submittedName>
</protein>
<dbReference type="PROSITE" id="PS50929">
    <property type="entry name" value="ABC_TM1F"/>
    <property type="match status" value="1"/>
</dbReference>
<evidence type="ECO:0000256" key="7">
    <source>
        <dbReference type="SAM" id="Phobius"/>
    </source>
</evidence>
<dbReference type="AlphaFoldDB" id="A0A1G6PP48"/>
<dbReference type="InterPro" id="IPR036640">
    <property type="entry name" value="ABC1_TM_sf"/>
</dbReference>
<evidence type="ECO:0000256" key="4">
    <source>
        <dbReference type="ARBA" id="ARBA00022840"/>
    </source>
</evidence>
<evidence type="ECO:0000256" key="5">
    <source>
        <dbReference type="ARBA" id="ARBA00022989"/>
    </source>
</evidence>
<dbReference type="PANTHER" id="PTHR24221:SF614">
    <property type="entry name" value="GLUTATHIONE_L-CYSTEINE TRANSPORT SYSTEM ATP-BINDING_PERMEASE PROTEIN CYDC"/>
    <property type="match status" value="1"/>
</dbReference>
<keyword evidence="6 7" id="KW-0472">Membrane</keyword>
<keyword evidence="2 7" id="KW-0812">Transmembrane</keyword>
<dbReference type="InterPro" id="IPR003593">
    <property type="entry name" value="AAA+_ATPase"/>
</dbReference>
<name>A0A1G6PP48_9BACL</name>
<feature type="transmembrane region" description="Helical" evidence="7">
    <location>
        <begin position="42"/>
        <end position="65"/>
    </location>
</feature>
<proteinExistence type="predicted"/>
<dbReference type="STRING" id="1236220.SAMN04488112_11753"/>
<dbReference type="InterPro" id="IPR011527">
    <property type="entry name" value="ABC1_TM_dom"/>
</dbReference>
<evidence type="ECO:0000256" key="3">
    <source>
        <dbReference type="ARBA" id="ARBA00022741"/>
    </source>
</evidence>
<dbReference type="FunFam" id="3.40.50.300:FF:001542">
    <property type="entry name" value="Thiol reductant ABC exporter subunit CydD"/>
    <property type="match status" value="1"/>
</dbReference>
<keyword evidence="11" id="KW-1185">Reference proteome</keyword>
<dbReference type="Proteomes" id="UP000199387">
    <property type="component" value="Unassembled WGS sequence"/>
</dbReference>
<evidence type="ECO:0000256" key="2">
    <source>
        <dbReference type="ARBA" id="ARBA00022692"/>
    </source>
</evidence>
<dbReference type="GO" id="GO:0140359">
    <property type="term" value="F:ABC-type transporter activity"/>
    <property type="evidence" value="ECO:0007669"/>
    <property type="project" value="InterPro"/>
</dbReference>
<keyword evidence="4 10" id="KW-0067">ATP-binding</keyword>
<keyword evidence="5 7" id="KW-1133">Transmembrane helix</keyword>
<dbReference type="GO" id="GO:0005524">
    <property type="term" value="F:ATP binding"/>
    <property type="evidence" value="ECO:0007669"/>
    <property type="project" value="UniProtKB-KW"/>
</dbReference>
<feature type="transmembrane region" description="Helical" evidence="7">
    <location>
        <begin position="156"/>
        <end position="177"/>
    </location>
</feature>
<dbReference type="GO" id="GO:0005886">
    <property type="term" value="C:plasma membrane"/>
    <property type="evidence" value="ECO:0007669"/>
    <property type="project" value="UniProtKB-SubCell"/>
</dbReference>
<evidence type="ECO:0000313" key="10">
    <source>
        <dbReference type="EMBL" id="SDC81414.1"/>
    </source>
</evidence>
<dbReference type="EMBL" id="FMZA01000017">
    <property type="protein sequence ID" value="SDC81414.1"/>
    <property type="molecule type" value="Genomic_DNA"/>
</dbReference>
<dbReference type="SUPFAM" id="SSF90123">
    <property type="entry name" value="ABC transporter transmembrane region"/>
    <property type="match status" value="1"/>
</dbReference>
<sequence>MMQPWWKWQGGKLVLLQLSTLVFIQSISIVLSAKWLADVISALFDGAPLSAQWGKLGLFLTFFLLRHATGSLQQKVAYRFAEKAGTHTRRRLMERLFHSGPGLVQREGTGRLVTLALEGIFQFRKYVELFLPRMIGTAITPAVLLLYIFMLDTASGVILVVTMPILIVFLILIGWAARKQTEAQLASYRRLSNHFVDSLRGLETLKFLGQSRAHGGTIGAVSDQYRTATMRTLRIAFLSSFALDFFTMLSVASVAVSLGLRLIEGQLDLVTGLTVLILAPEFFLPVRMVGADYHATLNGKEAGEAIQSIVQREGENRASTTKLPPVTWGEQSSLRLHAVGVQNEPDAPPSLEDVSLDIQGFGKVGIIGESGAGKSTLIDVLAGFRSPTSGKIKLDGMELESLVDETWRKQTTYIPQHPYLFNQSLADNIRFYRPDASREEVKQAVDAVGLSSTVEGLPRGLDEWIGHGGHQLSGGQEQRVALARALLGARSVLLLDEPTAHLDVETEYELKEIMLRLFENKRVFLATHRLHWMPHMDQIIVLDKGRVVEVGTHEQLLAQEGRYKQMIMAQGEEIR</sequence>
<dbReference type="InterPro" id="IPR014216">
    <property type="entry name" value="ABC_transptr_CydD"/>
</dbReference>
<dbReference type="InterPro" id="IPR039421">
    <property type="entry name" value="Type_1_exporter"/>
</dbReference>
<evidence type="ECO:0000256" key="6">
    <source>
        <dbReference type="ARBA" id="ARBA00023136"/>
    </source>
</evidence>
<dbReference type="PROSITE" id="PS50893">
    <property type="entry name" value="ABC_TRANSPORTER_2"/>
    <property type="match status" value="1"/>
</dbReference>
<dbReference type="CDD" id="cd18584">
    <property type="entry name" value="ABC_6TM_AarD_CydD"/>
    <property type="match status" value="1"/>
</dbReference>
<accession>A0A1G6PP48</accession>
<dbReference type="InterPro" id="IPR027417">
    <property type="entry name" value="P-loop_NTPase"/>
</dbReference>
<evidence type="ECO:0000259" key="8">
    <source>
        <dbReference type="PROSITE" id="PS50893"/>
    </source>
</evidence>
<feature type="transmembrane region" description="Helical" evidence="7">
    <location>
        <begin position="130"/>
        <end position="150"/>
    </location>
</feature>
<dbReference type="OrthoDB" id="9806127at2"/>
<dbReference type="Pfam" id="PF00664">
    <property type="entry name" value="ABC_membrane"/>
    <property type="match status" value="1"/>
</dbReference>
<comment type="subcellular location">
    <subcellularLocation>
        <location evidence="1">Cell membrane</location>
        <topology evidence="1">Multi-pass membrane protein</topology>
    </subcellularLocation>
</comment>
<dbReference type="Gene3D" id="1.20.1560.10">
    <property type="entry name" value="ABC transporter type 1, transmembrane domain"/>
    <property type="match status" value="1"/>
</dbReference>
<dbReference type="GO" id="GO:0042883">
    <property type="term" value="P:cysteine transport"/>
    <property type="evidence" value="ECO:0007669"/>
    <property type="project" value="InterPro"/>
</dbReference>
<gene>
    <name evidence="10" type="ORF">SAMN04488112_11753</name>
</gene>
<dbReference type="NCBIfam" id="TIGR02857">
    <property type="entry name" value="CydD"/>
    <property type="match status" value="1"/>
</dbReference>
<dbReference type="PANTHER" id="PTHR24221">
    <property type="entry name" value="ATP-BINDING CASSETTE SUB-FAMILY B"/>
    <property type="match status" value="1"/>
</dbReference>
<evidence type="ECO:0000259" key="9">
    <source>
        <dbReference type="PROSITE" id="PS50929"/>
    </source>
</evidence>
<dbReference type="GO" id="GO:0034040">
    <property type="term" value="F:ATPase-coupled lipid transmembrane transporter activity"/>
    <property type="evidence" value="ECO:0007669"/>
    <property type="project" value="TreeGrafter"/>
</dbReference>
<feature type="transmembrane region" description="Helical" evidence="7">
    <location>
        <begin position="235"/>
        <end position="263"/>
    </location>
</feature>
<evidence type="ECO:0000313" key="11">
    <source>
        <dbReference type="Proteomes" id="UP000199387"/>
    </source>
</evidence>
<feature type="domain" description="ABC transporter" evidence="8">
    <location>
        <begin position="334"/>
        <end position="569"/>
    </location>
</feature>
<dbReference type="SMART" id="SM00382">
    <property type="entry name" value="AAA"/>
    <property type="match status" value="1"/>
</dbReference>
<dbReference type="InterPro" id="IPR003439">
    <property type="entry name" value="ABC_transporter-like_ATP-bd"/>
</dbReference>
<feature type="domain" description="ABC transmembrane type-1" evidence="9">
    <location>
        <begin position="21"/>
        <end position="298"/>
    </location>
</feature>
<dbReference type="Pfam" id="PF00005">
    <property type="entry name" value="ABC_tran"/>
    <property type="match status" value="1"/>
</dbReference>
<organism evidence="10 11">
    <name type="scientific">Melghirimyces thermohalophilus</name>
    <dbReference type="NCBI Taxonomy" id="1236220"/>
    <lineage>
        <taxon>Bacteria</taxon>
        <taxon>Bacillati</taxon>
        <taxon>Bacillota</taxon>
        <taxon>Bacilli</taxon>
        <taxon>Bacillales</taxon>
        <taxon>Thermoactinomycetaceae</taxon>
        <taxon>Melghirimyces</taxon>
    </lineage>
</organism>
<dbReference type="GO" id="GO:0016887">
    <property type="term" value="F:ATP hydrolysis activity"/>
    <property type="evidence" value="ECO:0007669"/>
    <property type="project" value="InterPro"/>
</dbReference>
<dbReference type="SUPFAM" id="SSF52540">
    <property type="entry name" value="P-loop containing nucleoside triphosphate hydrolases"/>
    <property type="match status" value="1"/>
</dbReference>
<evidence type="ECO:0000256" key="1">
    <source>
        <dbReference type="ARBA" id="ARBA00004651"/>
    </source>
</evidence>
<reference evidence="10 11" key="1">
    <citation type="submission" date="2016-10" db="EMBL/GenBank/DDBJ databases">
        <authorList>
            <person name="de Groot N.N."/>
        </authorList>
    </citation>
    <scope>NUCLEOTIDE SEQUENCE [LARGE SCALE GENOMIC DNA]</scope>
    <source>
        <strain evidence="10 11">DSM 45514</strain>
    </source>
</reference>
<dbReference type="Gene3D" id="3.40.50.300">
    <property type="entry name" value="P-loop containing nucleotide triphosphate hydrolases"/>
    <property type="match status" value="1"/>
</dbReference>